<keyword evidence="2" id="KW-1185">Reference proteome</keyword>
<dbReference type="Proteomes" id="UP001237448">
    <property type="component" value="Unassembled WGS sequence"/>
</dbReference>
<evidence type="ECO:0008006" key="3">
    <source>
        <dbReference type="Google" id="ProtNLM"/>
    </source>
</evidence>
<comment type="caution">
    <text evidence="1">The sequence shown here is derived from an EMBL/GenBank/DDBJ whole genome shotgun (WGS) entry which is preliminary data.</text>
</comment>
<evidence type="ECO:0000313" key="1">
    <source>
        <dbReference type="EMBL" id="MDQ0391127.1"/>
    </source>
</evidence>
<gene>
    <name evidence="1" type="ORF">J3R73_000919</name>
</gene>
<reference evidence="1 2" key="1">
    <citation type="submission" date="2023-07" db="EMBL/GenBank/DDBJ databases">
        <title>Genomic Encyclopedia of Type Strains, Phase IV (KMG-IV): sequencing the most valuable type-strain genomes for metagenomic binning, comparative biology and taxonomic classification.</title>
        <authorList>
            <person name="Goeker M."/>
        </authorList>
    </citation>
    <scope>NUCLEOTIDE SEQUENCE [LARGE SCALE GENOMIC DNA]</scope>
    <source>
        <strain evidence="1 2">DSM 5896</strain>
    </source>
</reference>
<accession>A0ABU0F9X0</accession>
<protein>
    <recommendedName>
        <fullName evidence="3">Glycosyltransferase</fullName>
    </recommendedName>
</protein>
<dbReference type="EMBL" id="JAUSVK010000001">
    <property type="protein sequence ID" value="MDQ0391127.1"/>
    <property type="molecule type" value="Genomic_DNA"/>
</dbReference>
<evidence type="ECO:0000313" key="2">
    <source>
        <dbReference type="Proteomes" id="UP001237448"/>
    </source>
</evidence>
<name>A0ABU0F9X0_9HYPH</name>
<proteinExistence type="predicted"/>
<sequence length="268" mass="30994">MINITFVIAGNTPGAPTPAIYIDAAKRFVKTYVDFPADYEHRLFLVNSNGGYTPEIADIFRNVPHEVIEYPASGWDIGAHIFAAYLMKPDDWIMCFSSWAHFNRRGWLRAFVDARTKFGDGLYGSTSSFERNPHIRGTGFFVRCERMHRYPHGCNSKEESWEFESGPDSLSQWCLRQGYGAWLVTPDTVVPLEKSRNLPNIYRRGDQSNILTFDKHTDIFERSSEKERKMLSRDAEGYVRRKKLSRRIKSWIRKFLAAPPRQSRAPNA</sequence>
<organism evidence="1 2">
    <name type="scientific">Labrys monachus</name>
    <dbReference type="NCBI Taxonomy" id="217067"/>
    <lineage>
        <taxon>Bacteria</taxon>
        <taxon>Pseudomonadati</taxon>
        <taxon>Pseudomonadota</taxon>
        <taxon>Alphaproteobacteria</taxon>
        <taxon>Hyphomicrobiales</taxon>
        <taxon>Xanthobacteraceae</taxon>
        <taxon>Labrys</taxon>
    </lineage>
</organism>